<proteinExistence type="predicted"/>
<protein>
    <submittedName>
        <fullName evidence="2">Uncharacterized protein</fullName>
    </submittedName>
</protein>
<feature type="transmembrane region" description="Helical" evidence="1">
    <location>
        <begin position="23"/>
        <end position="41"/>
    </location>
</feature>
<dbReference type="EMBL" id="JAUEPR010000015">
    <property type="protein sequence ID" value="KAK0477934.1"/>
    <property type="molecule type" value="Genomic_DNA"/>
</dbReference>
<keyword evidence="1" id="KW-1133">Transmembrane helix</keyword>
<reference evidence="2" key="1">
    <citation type="submission" date="2023-06" db="EMBL/GenBank/DDBJ databases">
        <authorList>
            <consortium name="Lawrence Berkeley National Laboratory"/>
            <person name="Ahrendt S."/>
            <person name="Sahu N."/>
            <person name="Indic B."/>
            <person name="Wong-Bajracharya J."/>
            <person name="Merenyi Z."/>
            <person name="Ke H.-M."/>
            <person name="Monk M."/>
            <person name="Kocsube S."/>
            <person name="Drula E."/>
            <person name="Lipzen A."/>
            <person name="Balint B."/>
            <person name="Henrissat B."/>
            <person name="Andreopoulos B."/>
            <person name="Martin F.M."/>
            <person name="Harder C.B."/>
            <person name="Rigling D."/>
            <person name="Ford K.L."/>
            <person name="Foster G.D."/>
            <person name="Pangilinan J."/>
            <person name="Papanicolaou A."/>
            <person name="Barry K."/>
            <person name="LaButti K."/>
            <person name="Viragh M."/>
            <person name="Koriabine M."/>
            <person name="Yan M."/>
            <person name="Riley R."/>
            <person name="Champramary S."/>
            <person name="Plett K.L."/>
            <person name="Tsai I.J."/>
            <person name="Slot J."/>
            <person name="Sipos G."/>
            <person name="Plett J."/>
            <person name="Nagy L.G."/>
            <person name="Grigoriev I.V."/>
        </authorList>
    </citation>
    <scope>NUCLEOTIDE SEQUENCE</scope>
    <source>
        <strain evidence="2">ICMP 16352</strain>
    </source>
</reference>
<keyword evidence="3" id="KW-1185">Reference proteome</keyword>
<name>A0AA39P6A8_9AGAR</name>
<comment type="caution">
    <text evidence="2">The sequence shown here is derived from an EMBL/GenBank/DDBJ whole genome shotgun (WGS) entry which is preliminary data.</text>
</comment>
<dbReference type="Proteomes" id="UP001175227">
    <property type="component" value="Unassembled WGS sequence"/>
</dbReference>
<keyword evidence="1" id="KW-0812">Transmembrane</keyword>
<dbReference type="AlphaFoldDB" id="A0AA39P6A8"/>
<evidence type="ECO:0000256" key="1">
    <source>
        <dbReference type="SAM" id="Phobius"/>
    </source>
</evidence>
<evidence type="ECO:0000313" key="2">
    <source>
        <dbReference type="EMBL" id="KAK0477934.1"/>
    </source>
</evidence>
<evidence type="ECO:0000313" key="3">
    <source>
        <dbReference type="Proteomes" id="UP001175227"/>
    </source>
</evidence>
<sequence length="187" mass="21852">MPKIVINVMELASLFNASVNPRVMSYTIAIVVIGFSILSSFKLKPNATVKTLNKTVKKAYICYQKHKAILDKDKSAIFESATFEDKVKRIWVEAFKLKERHLQVHNDIMSCYWTDCRSWRRYIWETMAIWVKARQHQHEIAELRKTLKRAILRAHRGKLEGDAVHHREEITGGEELALKFCRHLKSS</sequence>
<keyword evidence="1" id="KW-0472">Membrane</keyword>
<organism evidence="2 3">
    <name type="scientific">Armillaria novae-zelandiae</name>
    <dbReference type="NCBI Taxonomy" id="153914"/>
    <lineage>
        <taxon>Eukaryota</taxon>
        <taxon>Fungi</taxon>
        <taxon>Dikarya</taxon>
        <taxon>Basidiomycota</taxon>
        <taxon>Agaricomycotina</taxon>
        <taxon>Agaricomycetes</taxon>
        <taxon>Agaricomycetidae</taxon>
        <taxon>Agaricales</taxon>
        <taxon>Marasmiineae</taxon>
        <taxon>Physalacriaceae</taxon>
        <taxon>Armillaria</taxon>
    </lineage>
</organism>
<gene>
    <name evidence="2" type="ORF">IW261DRAFT_1565732</name>
</gene>
<accession>A0AA39P6A8</accession>